<keyword evidence="1" id="KW-0812">Transmembrane</keyword>
<feature type="transmembrane region" description="Helical" evidence="1">
    <location>
        <begin position="56"/>
        <end position="75"/>
    </location>
</feature>
<dbReference type="Proteomes" id="UP000184604">
    <property type="component" value="Chromosome"/>
</dbReference>
<organism evidence="2 3">
    <name type="scientific">Clostridium kluyveri</name>
    <dbReference type="NCBI Taxonomy" id="1534"/>
    <lineage>
        <taxon>Bacteria</taxon>
        <taxon>Bacillati</taxon>
        <taxon>Bacillota</taxon>
        <taxon>Clostridia</taxon>
        <taxon>Eubacteriales</taxon>
        <taxon>Clostridiaceae</taxon>
        <taxon>Clostridium</taxon>
    </lineage>
</organism>
<dbReference type="AlphaFoldDB" id="A0A1L5F5M3"/>
<sequence length="84" mass="9835">MKNICKSKLLFISILFFLLSMLCFSMTFKMTISPILGLFSPWNVIKLGYKTEPWHFYKLTFILTLVLSIICFIKAKKNFKLSNS</sequence>
<gene>
    <name evidence="2" type="ORF">BS101_05915</name>
</gene>
<evidence type="ECO:0000313" key="2">
    <source>
        <dbReference type="EMBL" id="APM38308.1"/>
    </source>
</evidence>
<protein>
    <submittedName>
        <fullName evidence="2">Uncharacterized protein</fullName>
    </submittedName>
</protein>
<accession>A0A1L5F5M3</accession>
<keyword evidence="1" id="KW-0472">Membrane</keyword>
<name>A0A1L5F5M3_CLOKL</name>
<dbReference type="EMBL" id="CP018335">
    <property type="protein sequence ID" value="APM38308.1"/>
    <property type="molecule type" value="Genomic_DNA"/>
</dbReference>
<keyword evidence="1" id="KW-1133">Transmembrane helix</keyword>
<evidence type="ECO:0000256" key="1">
    <source>
        <dbReference type="SAM" id="Phobius"/>
    </source>
</evidence>
<evidence type="ECO:0000313" key="3">
    <source>
        <dbReference type="Proteomes" id="UP000184604"/>
    </source>
</evidence>
<proteinExistence type="predicted"/>
<reference evidence="2 3" key="1">
    <citation type="submission" date="2016-12" db="EMBL/GenBank/DDBJ databases">
        <title>Complete genome sequence of Clostridium kluyveri JZZ isolated from the pit mud of a Chinese flavor liquor-making factory.</title>
        <authorList>
            <person name="Wang Y."/>
        </authorList>
    </citation>
    <scope>NUCLEOTIDE SEQUENCE [LARGE SCALE GENOMIC DNA]</scope>
    <source>
        <strain evidence="2 3">JZZ</strain>
    </source>
</reference>